<keyword evidence="1" id="KW-0472">Membrane</keyword>
<sequence length="202" mass="23266">METREDIVRKNQQNLSNISMNVVVKGGFNLIPGRFYEKREAEKRHKDINIYSISFIIFFISIILGATVWKFYLKLQMIDKAEAVAKKYNEAASFRNVEMEARDVERRLDAVEGIEFASNDVLSFMESMEKSTNVEYKLKSISVKEEITATVVVSSVDDAIKLLSDLKKSNRFDSLLFLELRKQDEVYGGIYFVTFKSKVATI</sequence>
<name>A0A7C5UUL0_UNCC3</name>
<feature type="transmembrane region" description="Helical" evidence="1">
    <location>
        <begin position="48"/>
        <end position="72"/>
    </location>
</feature>
<keyword evidence="1" id="KW-1133">Transmembrane helix</keyword>
<evidence type="ECO:0000313" key="2">
    <source>
        <dbReference type="EMBL" id="HHR92425.1"/>
    </source>
</evidence>
<evidence type="ECO:0008006" key="3">
    <source>
        <dbReference type="Google" id="ProtNLM"/>
    </source>
</evidence>
<comment type="caution">
    <text evidence="2">The sequence shown here is derived from an EMBL/GenBank/DDBJ whole genome shotgun (WGS) entry which is preliminary data.</text>
</comment>
<proteinExistence type="predicted"/>
<organism evidence="2">
    <name type="scientific">candidate division CPR3 bacterium</name>
    <dbReference type="NCBI Taxonomy" id="2268181"/>
    <lineage>
        <taxon>Bacteria</taxon>
        <taxon>Bacteria division CPR3</taxon>
    </lineage>
</organism>
<protein>
    <recommendedName>
        <fullName evidence="3">PilN domain-containing protein</fullName>
    </recommendedName>
</protein>
<accession>A0A7C5UUL0</accession>
<reference evidence="2" key="1">
    <citation type="journal article" date="2020" name="mSystems">
        <title>Genome- and Community-Level Interaction Insights into Carbon Utilization and Element Cycling Functions of Hydrothermarchaeota in Hydrothermal Sediment.</title>
        <authorList>
            <person name="Zhou Z."/>
            <person name="Liu Y."/>
            <person name="Xu W."/>
            <person name="Pan J."/>
            <person name="Luo Z.H."/>
            <person name="Li M."/>
        </authorList>
    </citation>
    <scope>NUCLEOTIDE SEQUENCE [LARGE SCALE GENOMIC DNA]</scope>
    <source>
        <strain evidence="2">SpSt-1042</strain>
    </source>
</reference>
<keyword evidence="1" id="KW-0812">Transmembrane</keyword>
<dbReference type="EMBL" id="DRVY01000088">
    <property type="protein sequence ID" value="HHR92425.1"/>
    <property type="molecule type" value="Genomic_DNA"/>
</dbReference>
<gene>
    <name evidence="2" type="ORF">ENL96_02845</name>
</gene>
<evidence type="ECO:0000256" key="1">
    <source>
        <dbReference type="SAM" id="Phobius"/>
    </source>
</evidence>
<dbReference type="AlphaFoldDB" id="A0A7C5UUL0"/>